<evidence type="ECO:0000313" key="3">
    <source>
        <dbReference type="Proteomes" id="UP001432166"/>
    </source>
</evidence>
<organism evidence="2 3">
    <name type="scientific">Streptomyces tauricus</name>
    <dbReference type="NCBI Taxonomy" id="68274"/>
    <lineage>
        <taxon>Bacteria</taxon>
        <taxon>Bacillati</taxon>
        <taxon>Actinomycetota</taxon>
        <taxon>Actinomycetes</taxon>
        <taxon>Kitasatosporales</taxon>
        <taxon>Streptomycetaceae</taxon>
        <taxon>Streptomyces</taxon>
        <taxon>Streptomyces aurantiacus group</taxon>
    </lineage>
</organism>
<dbReference type="Proteomes" id="UP001432166">
    <property type="component" value="Chromosome"/>
</dbReference>
<keyword evidence="3" id="KW-1185">Reference proteome</keyword>
<sequence length="65" mass="7010">MALDLPRRRHGDRRGAVLATPAPGPGVGRTTRGLDALRDHMATSVEHTLLALVRWIAERGDSTSP</sequence>
<name>A0ABZ1JP25_9ACTN</name>
<evidence type="ECO:0000256" key="1">
    <source>
        <dbReference type="SAM" id="MobiDB-lite"/>
    </source>
</evidence>
<protein>
    <submittedName>
        <fullName evidence="2">Uncharacterized protein</fullName>
    </submittedName>
</protein>
<reference evidence="2" key="1">
    <citation type="submission" date="2022-10" db="EMBL/GenBank/DDBJ databases">
        <title>The complete genomes of actinobacterial strains from the NBC collection.</title>
        <authorList>
            <person name="Joergensen T.S."/>
            <person name="Alvarez Arevalo M."/>
            <person name="Sterndorff E.B."/>
            <person name="Faurdal D."/>
            <person name="Vuksanovic O."/>
            <person name="Mourched A.-S."/>
            <person name="Charusanti P."/>
            <person name="Shaw S."/>
            <person name="Blin K."/>
            <person name="Weber T."/>
        </authorList>
    </citation>
    <scope>NUCLEOTIDE SEQUENCE</scope>
    <source>
        <strain evidence="2">NBC_00189</strain>
    </source>
</reference>
<dbReference type="EMBL" id="CP108133">
    <property type="protein sequence ID" value="WTP53373.1"/>
    <property type="molecule type" value="Genomic_DNA"/>
</dbReference>
<feature type="region of interest" description="Disordered" evidence="1">
    <location>
        <begin position="1"/>
        <end position="30"/>
    </location>
</feature>
<evidence type="ECO:0000313" key="2">
    <source>
        <dbReference type="EMBL" id="WTP53373.1"/>
    </source>
</evidence>
<accession>A0ABZ1JP25</accession>
<dbReference type="RefSeq" id="WP_328939164.1">
    <property type="nucleotide sequence ID" value="NZ_CP108133.1"/>
</dbReference>
<gene>
    <name evidence="2" type="ORF">OG288_36690</name>
</gene>
<proteinExistence type="predicted"/>